<evidence type="ECO:0000313" key="6">
    <source>
        <dbReference type="EnsemblMetazoa" id="XP_038054441.1"/>
    </source>
</evidence>
<dbReference type="PANTHER" id="PTHR13832:SF354">
    <property type="entry name" value="GM14138P"/>
    <property type="match status" value="1"/>
</dbReference>
<dbReference type="PROSITE" id="PS51746">
    <property type="entry name" value="PPM_2"/>
    <property type="match status" value="1"/>
</dbReference>
<evidence type="ECO:0000256" key="1">
    <source>
        <dbReference type="ARBA" id="ARBA00022723"/>
    </source>
</evidence>
<dbReference type="RefSeq" id="XP_038054441.1">
    <property type="nucleotide sequence ID" value="XM_038198513.1"/>
</dbReference>
<dbReference type="GeneID" id="119726708"/>
<keyword evidence="7" id="KW-1185">Reference proteome</keyword>
<evidence type="ECO:0000259" key="5">
    <source>
        <dbReference type="PROSITE" id="PS51746"/>
    </source>
</evidence>
<evidence type="ECO:0000313" key="7">
    <source>
        <dbReference type="Proteomes" id="UP000887568"/>
    </source>
</evidence>
<accession>A0A913ZTP5</accession>
<dbReference type="EnsemblMetazoa" id="XM_038198513.1">
    <property type="protein sequence ID" value="XP_038054441.1"/>
    <property type="gene ID" value="LOC119726708"/>
</dbReference>
<evidence type="ECO:0000256" key="3">
    <source>
        <dbReference type="ARBA" id="ARBA00022912"/>
    </source>
</evidence>
<evidence type="ECO:0000256" key="4">
    <source>
        <dbReference type="RuleBase" id="RU003465"/>
    </source>
</evidence>
<dbReference type="Pfam" id="PF00481">
    <property type="entry name" value="PP2C"/>
    <property type="match status" value="2"/>
</dbReference>
<dbReference type="OrthoDB" id="10264738at2759"/>
<dbReference type="InterPro" id="IPR036457">
    <property type="entry name" value="PPM-type-like_dom_sf"/>
</dbReference>
<evidence type="ECO:0000256" key="2">
    <source>
        <dbReference type="ARBA" id="ARBA00022801"/>
    </source>
</evidence>
<sequence length="496" mass="55384">MAMLNRFRQVVNNVMTNMQQNRNLKDVEDMDKTSGRGLPEKYSYTRPEFLHLSSEEVSIASDSIIRPIMVPRDLSKLPWHCGYAEVMNGGKSKHNEDQAAAGHFVLKGHNQEKVEVGADDRPTTGDPDDIPMTYFAIFDGHAGAGAALMSVNTLHYQILEKLDRVYELLINSSPEHRQFSRRGDLRPSKWPFAEKEVSVESLVTGALEASFVDMDDQIRQEKLYFSVSGGCTSLVALFLLGKLYIANAGDSRAIICKGSEVIPMTTDFNPVTERQRVQYLASVKPELLGGEFSSLEFQKRVHRKDLGKKVMYRDCTMTGWTYKLVTEEDLKFPLVVGEGKKARLLATIGVTRGFGDHDLKVHGTDIAIKPFLTAVPEVKVYNLFDQEHNENDVLVMATDGLWDILSNEKVLEIVMEVMLSFPPGDYKRYASAAQELIMAARGILKANGWRTKDGRQGSGDDISVFIVPLCHHVGVSPQNSWTESQETSGLCSDSPQ</sequence>
<dbReference type="PANTHER" id="PTHR13832">
    <property type="entry name" value="PROTEIN PHOSPHATASE 2C"/>
    <property type="match status" value="1"/>
</dbReference>
<dbReference type="InterPro" id="IPR001932">
    <property type="entry name" value="PPM-type_phosphatase-like_dom"/>
</dbReference>
<name>A0A913ZTP5_PATMI</name>
<keyword evidence="3 4" id="KW-0904">Protein phosphatase</keyword>
<dbReference type="GO" id="GO:0046872">
    <property type="term" value="F:metal ion binding"/>
    <property type="evidence" value="ECO:0007669"/>
    <property type="project" value="UniProtKB-KW"/>
</dbReference>
<feature type="domain" description="PPM-type phosphatase" evidence="5">
    <location>
        <begin position="80"/>
        <end position="469"/>
    </location>
</feature>
<dbReference type="GO" id="GO:0004741">
    <property type="term" value="F:[pyruvate dehydrogenase (acetyl-transferring)]-phosphatase activity"/>
    <property type="evidence" value="ECO:0007669"/>
    <property type="project" value="TreeGrafter"/>
</dbReference>
<protein>
    <recommendedName>
        <fullName evidence="5">PPM-type phosphatase domain-containing protein</fullName>
    </recommendedName>
</protein>
<reference evidence="6" key="1">
    <citation type="submission" date="2022-11" db="UniProtKB">
        <authorList>
            <consortium name="EnsemblMetazoa"/>
        </authorList>
    </citation>
    <scope>IDENTIFICATION</scope>
</reference>
<dbReference type="Gene3D" id="3.60.40.10">
    <property type="entry name" value="PPM-type phosphatase domain"/>
    <property type="match status" value="1"/>
</dbReference>
<dbReference type="GO" id="GO:0005739">
    <property type="term" value="C:mitochondrion"/>
    <property type="evidence" value="ECO:0007669"/>
    <property type="project" value="TreeGrafter"/>
</dbReference>
<dbReference type="SUPFAM" id="SSF81606">
    <property type="entry name" value="PP2C-like"/>
    <property type="match status" value="1"/>
</dbReference>
<dbReference type="InterPro" id="IPR015655">
    <property type="entry name" value="PP2C"/>
</dbReference>
<dbReference type="Proteomes" id="UP000887568">
    <property type="component" value="Unplaced"/>
</dbReference>
<keyword evidence="2 4" id="KW-0378">Hydrolase</keyword>
<dbReference type="SMART" id="SM00332">
    <property type="entry name" value="PP2Cc"/>
    <property type="match status" value="1"/>
</dbReference>
<proteinExistence type="inferred from homology"/>
<dbReference type="InterPro" id="IPR000222">
    <property type="entry name" value="PP2C_BS"/>
</dbReference>
<dbReference type="CDD" id="cd00143">
    <property type="entry name" value="PP2Cc"/>
    <property type="match status" value="1"/>
</dbReference>
<comment type="similarity">
    <text evidence="4">Belongs to the PP2C family.</text>
</comment>
<keyword evidence="1" id="KW-0479">Metal-binding</keyword>
<dbReference type="OMA" id="VMAGGSN"/>
<organism evidence="6 7">
    <name type="scientific">Patiria miniata</name>
    <name type="common">Bat star</name>
    <name type="synonym">Asterina miniata</name>
    <dbReference type="NCBI Taxonomy" id="46514"/>
    <lineage>
        <taxon>Eukaryota</taxon>
        <taxon>Metazoa</taxon>
        <taxon>Echinodermata</taxon>
        <taxon>Eleutherozoa</taxon>
        <taxon>Asterozoa</taxon>
        <taxon>Asteroidea</taxon>
        <taxon>Valvatacea</taxon>
        <taxon>Valvatida</taxon>
        <taxon>Asterinidae</taxon>
        <taxon>Patiria</taxon>
    </lineage>
</organism>
<dbReference type="AlphaFoldDB" id="A0A913ZTP5"/>
<dbReference type="PROSITE" id="PS01032">
    <property type="entry name" value="PPM_1"/>
    <property type="match status" value="1"/>
</dbReference>